<dbReference type="InterPro" id="IPR000847">
    <property type="entry name" value="LysR_HTH_N"/>
</dbReference>
<reference evidence="6 7" key="1">
    <citation type="submission" date="2019-08" db="EMBL/GenBank/DDBJ databases">
        <title>Amphibian skin-associated Pigmentiphaga: genome sequence and occurrence across geography and hosts.</title>
        <authorList>
            <person name="Bletz M.C."/>
            <person name="Bunk B."/>
            <person name="Sproeer C."/>
            <person name="Biwer P."/>
            <person name="Reiter S."/>
            <person name="Rabemananjara F.C.E."/>
            <person name="Schulz S."/>
            <person name="Overmann J."/>
            <person name="Vences M."/>
        </authorList>
    </citation>
    <scope>NUCLEOTIDE SEQUENCE [LARGE SCALE GENOMIC DNA]</scope>
    <source>
        <strain evidence="6 7">Mada1488</strain>
    </source>
</reference>
<accession>A0A5C0B601</accession>
<keyword evidence="4" id="KW-0804">Transcription</keyword>
<evidence type="ECO:0000259" key="5">
    <source>
        <dbReference type="PROSITE" id="PS50931"/>
    </source>
</evidence>
<dbReference type="OrthoDB" id="464481at2"/>
<keyword evidence="7" id="KW-1185">Reference proteome</keyword>
<comment type="similarity">
    <text evidence="1">Belongs to the LysR transcriptional regulatory family.</text>
</comment>
<dbReference type="AlphaFoldDB" id="A0A5C0B601"/>
<dbReference type="Pfam" id="PF03466">
    <property type="entry name" value="LysR_substrate"/>
    <property type="match status" value="1"/>
</dbReference>
<keyword evidence="2" id="KW-0805">Transcription regulation</keyword>
<proteinExistence type="inferred from homology"/>
<name>A0A5C0B601_9BURK</name>
<dbReference type="InterPro" id="IPR005119">
    <property type="entry name" value="LysR_subst-bd"/>
</dbReference>
<dbReference type="Gene3D" id="3.40.190.290">
    <property type="match status" value="1"/>
</dbReference>
<gene>
    <name evidence="6" type="ORF">FXN63_22495</name>
</gene>
<dbReference type="InterPro" id="IPR036390">
    <property type="entry name" value="WH_DNA-bd_sf"/>
</dbReference>
<sequence>MNSPSWCIQFTRCWRQQVSGKQHMDPVLLRTFKAVVEEGTMQRASQRLNCVQSNVTARIKQLEAELGNPVFDRIGRRLDLNDHGRALLPYADKILELGEQARRVAGALPPERRQLRLGTVESFASLRLADVLLPFNRNHPDVELDLDIALTVQLVKSLLEHRVEAIVVASPATDPALTSEPVFEEEIVLISGPQVDAINTPADVANHTLLQFRHGCPYRERLERWMSLGHATPAKRLDLGAYGAILGCVAAGMGVSLMPRGMAEPLAQRGSLRLHQLPGISTATTHFMWRKHAALSSAAQDFLSELRRQSQHRRQLNSLVGSTMVSAVGALTNSLAG</sequence>
<organism evidence="6 7">
    <name type="scientific">Pigmentiphaga aceris</name>
    <dbReference type="NCBI Taxonomy" id="1940612"/>
    <lineage>
        <taxon>Bacteria</taxon>
        <taxon>Pseudomonadati</taxon>
        <taxon>Pseudomonadota</taxon>
        <taxon>Betaproteobacteria</taxon>
        <taxon>Burkholderiales</taxon>
        <taxon>Alcaligenaceae</taxon>
        <taxon>Pigmentiphaga</taxon>
    </lineage>
</organism>
<protein>
    <submittedName>
        <fullName evidence="6">LysR family transcriptional regulator</fullName>
    </submittedName>
</protein>
<dbReference type="PANTHER" id="PTHR30126">
    <property type="entry name" value="HTH-TYPE TRANSCRIPTIONAL REGULATOR"/>
    <property type="match status" value="1"/>
</dbReference>
<evidence type="ECO:0000256" key="4">
    <source>
        <dbReference type="ARBA" id="ARBA00023163"/>
    </source>
</evidence>
<dbReference type="GO" id="GO:0000976">
    <property type="term" value="F:transcription cis-regulatory region binding"/>
    <property type="evidence" value="ECO:0007669"/>
    <property type="project" value="TreeGrafter"/>
</dbReference>
<evidence type="ECO:0000256" key="2">
    <source>
        <dbReference type="ARBA" id="ARBA00023015"/>
    </source>
</evidence>
<evidence type="ECO:0000256" key="3">
    <source>
        <dbReference type="ARBA" id="ARBA00023125"/>
    </source>
</evidence>
<dbReference type="SUPFAM" id="SSF46785">
    <property type="entry name" value="Winged helix' DNA-binding domain"/>
    <property type="match status" value="1"/>
</dbReference>
<dbReference type="EMBL" id="CP043046">
    <property type="protein sequence ID" value="QEI08291.1"/>
    <property type="molecule type" value="Genomic_DNA"/>
</dbReference>
<evidence type="ECO:0000256" key="1">
    <source>
        <dbReference type="ARBA" id="ARBA00009437"/>
    </source>
</evidence>
<dbReference type="GO" id="GO:0003700">
    <property type="term" value="F:DNA-binding transcription factor activity"/>
    <property type="evidence" value="ECO:0007669"/>
    <property type="project" value="InterPro"/>
</dbReference>
<dbReference type="PROSITE" id="PS50931">
    <property type="entry name" value="HTH_LYSR"/>
    <property type="match status" value="1"/>
</dbReference>
<evidence type="ECO:0000313" key="6">
    <source>
        <dbReference type="EMBL" id="QEI08291.1"/>
    </source>
</evidence>
<feature type="domain" description="HTH lysR-type" evidence="5">
    <location>
        <begin position="24"/>
        <end position="81"/>
    </location>
</feature>
<keyword evidence="3" id="KW-0238">DNA-binding</keyword>
<dbReference type="PANTHER" id="PTHR30126:SF40">
    <property type="entry name" value="HTH-TYPE TRANSCRIPTIONAL REGULATOR GLTR"/>
    <property type="match status" value="1"/>
</dbReference>
<dbReference type="InterPro" id="IPR036388">
    <property type="entry name" value="WH-like_DNA-bd_sf"/>
</dbReference>
<evidence type="ECO:0000313" key="7">
    <source>
        <dbReference type="Proteomes" id="UP000325161"/>
    </source>
</evidence>
<dbReference type="Gene3D" id="1.10.10.10">
    <property type="entry name" value="Winged helix-like DNA-binding domain superfamily/Winged helix DNA-binding domain"/>
    <property type="match status" value="1"/>
</dbReference>
<dbReference type="Pfam" id="PF00126">
    <property type="entry name" value="HTH_1"/>
    <property type="match status" value="1"/>
</dbReference>
<dbReference type="SUPFAM" id="SSF53850">
    <property type="entry name" value="Periplasmic binding protein-like II"/>
    <property type="match status" value="1"/>
</dbReference>
<dbReference type="KEGG" id="pacr:FXN63_22495"/>
<dbReference type="Proteomes" id="UP000325161">
    <property type="component" value="Chromosome"/>
</dbReference>